<keyword evidence="3" id="KW-1185">Reference proteome</keyword>
<evidence type="ECO:0000259" key="1">
    <source>
        <dbReference type="PROSITE" id="PS51186"/>
    </source>
</evidence>
<name>A0A017HLS4_9RHOB</name>
<feature type="domain" description="N-acetyltransferase" evidence="1">
    <location>
        <begin position="8"/>
        <end position="166"/>
    </location>
</feature>
<gene>
    <name evidence="2" type="ORF">Rumeso_03682</name>
</gene>
<dbReference type="InterPro" id="IPR051531">
    <property type="entry name" value="N-acetyltransferase"/>
</dbReference>
<keyword evidence="2" id="KW-0808">Transferase</keyword>
<dbReference type="AlphaFoldDB" id="A0A017HLS4"/>
<dbReference type="RefSeq" id="WP_037280104.1">
    <property type="nucleotide sequence ID" value="NZ_KK088570.1"/>
</dbReference>
<dbReference type="EMBL" id="AOSK01000108">
    <property type="protein sequence ID" value="EYD74729.1"/>
    <property type="molecule type" value="Genomic_DNA"/>
</dbReference>
<dbReference type="PROSITE" id="PS51186">
    <property type="entry name" value="GNAT"/>
    <property type="match status" value="1"/>
</dbReference>
<dbReference type="PANTHER" id="PTHR43792:SF1">
    <property type="entry name" value="N-ACETYLTRANSFERASE DOMAIN-CONTAINING PROTEIN"/>
    <property type="match status" value="1"/>
</dbReference>
<dbReference type="SUPFAM" id="SSF55729">
    <property type="entry name" value="Acyl-CoA N-acyltransferases (Nat)"/>
    <property type="match status" value="1"/>
</dbReference>
<accession>A0A017HLS4</accession>
<sequence length="166" mass="19022">MILTTPHLRLEPFEDSHFEGLLALNSDPVVMRFFKALASEEDIRVWIQEVQARWVRLGYAWWSFIDRETEMLVGAGCIQNLEKDETKPLEVGWRLRPEHWGKGLATEAGRAMLGFAFDELEAEEVFAVANPDNVASLRVMERLGMRPLGLQPFYGSMVATYVKARH</sequence>
<dbReference type="InterPro" id="IPR016181">
    <property type="entry name" value="Acyl_CoA_acyltransferase"/>
</dbReference>
<reference evidence="2 3" key="1">
    <citation type="submission" date="2013-02" db="EMBL/GenBank/DDBJ databases">
        <authorList>
            <person name="Fiebig A."/>
            <person name="Goeker M."/>
            <person name="Klenk H.-P.P."/>
        </authorList>
    </citation>
    <scope>NUCLEOTIDE SEQUENCE [LARGE SCALE GENOMIC DNA]</scope>
    <source>
        <strain evidence="2 3">DSM 19309</strain>
    </source>
</reference>
<dbReference type="PANTHER" id="PTHR43792">
    <property type="entry name" value="GNAT FAMILY, PUTATIVE (AFU_ORTHOLOGUE AFUA_3G00765)-RELATED-RELATED"/>
    <property type="match status" value="1"/>
</dbReference>
<dbReference type="GO" id="GO:0016747">
    <property type="term" value="F:acyltransferase activity, transferring groups other than amino-acyl groups"/>
    <property type="evidence" value="ECO:0007669"/>
    <property type="project" value="InterPro"/>
</dbReference>
<comment type="caution">
    <text evidence="2">The sequence shown here is derived from an EMBL/GenBank/DDBJ whole genome shotgun (WGS) entry which is preliminary data.</text>
</comment>
<dbReference type="Gene3D" id="3.40.630.30">
    <property type="match status" value="1"/>
</dbReference>
<protein>
    <submittedName>
        <fullName evidence="2">GCN5-related protein N-acetyltransferase</fullName>
    </submittedName>
</protein>
<dbReference type="Pfam" id="PF13302">
    <property type="entry name" value="Acetyltransf_3"/>
    <property type="match status" value="1"/>
</dbReference>
<proteinExistence type="predicted"/>
<dbReference type="Proteomes" id="UP000019666">
    <property type="component" value="Unassembled WGS sequence"/>
</dbReference>
<dbReference type="HOGENOM" id="CLU_013985_3_1_5"/>
<dbReference type="OrthoDB" id="9804153at2"/>
<evidence type="ECO:0000313" key="2">
    <source>
        <dbReference type="EMBL" id="EYD74729.1"/>
    </source>
</evidence>
<dbReference type="STRING" id="442562.Rumeso_03682"/>
<organism evidence="2 3">
    <name type="scientific">Rubellimicrobium mesophilum DSM 19309</name>
    <dbReference type="NCBI Taxonomy" id="442562"/>
    <lineage>
        <taxon>Bacteria</taxon>
        <taxon>Pseudomonadati</taxon>
        <taxon>Pseudomonadota</taxon>
        <taxon>Alphaproteobacteria</taxon>
        <taxon>Rhodobacterales</taxon>
        <taxon>Roseobacteraceae</taxon>
        <taxon>Rubellimicrobium</taxon>
    </lineage>
</organism>
<dbReference type="InterPro" id="IPR000182">
    <property type="entry name" value="GNAT_dom"/>
</dbReference>
<evidence type="ECO:0000313" key="3">
    <source>
        <dbReference type="Proteomes" id="UP000019666"/>
    </source>
</evidence>